<organism evidence="6 7">
    <name type="scientific">Candidatus Nomurabacteria bacterium GW2011_GWA1_46_11</name>
    <dbReference type="NCBI Taxonomy" id="1618732"/>
    <lineage>
        <taxon>Bacteria</taxon>
        <taxon>Candidatus Nomuraibacteriota</taxon>
    </lineage>
</organism>
<keyword evidence="3 4" id="KW-0067">ATP-binding</keyword>
<evidence type="ECO:0000313" key="6">
    <source>
        <dbReference type="EMBL" id="KKU21931.1"/>
    </source>
</evidence>
<dbReference type="InterPro" id="IPR052032">
    <property type="entry name" value="ATP-dep_AA_Ligase"/>
</dbReference>
<reference evidence="6 7" key="1">
    <citation type="journal article" date="2015" name="Nature">
        <title>rRNA introns, odd ribosomes, and small enigmatic genomes across a large radiation of phyla.</title>
        <authorList>
            <person name="Brown C.T."/>
            <person name="Hug L.A."/>
            <person name="Thomas B.C."/>
            <person name="Sharon I."/>
            <person name="Castelle C.J."/>
            <person name="Singh A."/>
            <person name="Wilkins M.J."/>
            <person name="Williams K.H."/>
            <person name="Banfield J.F."/>
        </authorList>
    </citation>
    <scope>NUCLEOTIDE SEQUENCE [LARGE SCALE GENOMIC DNA]</scope>
</reference>
<dbReference type="Proteomes" id="UP000034107">
    <property type="component" value="Unassembled WGS sequence"/>
</dbReference>
<name>A0A0G1NNA6_9BACT</name>
<dbReference type="InterPro" id="IPR011761">
    <property type="entry name" value="ATP-grasp"/>
</dbReference>
<evidence type="ECO:0000259" key="5">
    <source>
        <dbReference type="PROSITE" id="PS50975"/>
    </source>
</evidence>
<keyword evidence="2 4" id="KW-0547">Nucleotide-binding</keyword>
<dbReference type="Gene3D" id="3.30.470.20">
    <property type="entry name" value="ATP-grasp fold, B domain"/>
    <property type="match status" value="1"/>
</dbReference>
<keyword evidence="1 6" id="KW-0436">Ligase</keyword>
<dbReference type="GO" id="GO:0005524">
    <property type="term" value="F:ATP binding"/>
    <property type="evidence" value="ECO:0007669"/>
    <property type="project" value="UniProtKB-UniRule"/>
</dbReference>
<dbReference type="Pfam" id="PF13535">
    <property type="entry name" value="ATP-grasp_4"/>
    <property type="match status" value="1"/>
</dbReference>
<dbReference type="EMBL" id="LCLS01000009">
    <property type="protein sequence ID" value="KKU21931.1"/>
    <property type="molecule type" value="Genomic_DNA"/>
</dbReference>
<evidence type="ECO:0000313" key="7">
    <source>
        <dbReference type="Proteomes" id="UP000034107"/>
    </source>
</evidence>
<evidence type="ECO:0000256" key="3">
    <source>
        <dbReference type="ARBA" id="ARBA00022840"/>
    </source>
</evidence>
<evidence type="ECO:0000256" key="1">
    <source>
        <dbReference type="ARBA" id="ARBA00022598"/>
    </source>
</evidence>
<feature type="domain" description="ATP-grasp" evidence="5">
    <location>
        <begin position="118"/>
        <end position="322"/>
    </location>
</feature>
<dbReference type="PANTHER" id="PTHR43585">
    <property type="entry name" value="FUMIPYRROLE BIOSYNTHESIS PROTEIN C"/>
    <property type="match status" value="1"/>
</dbReference>
<comment type="caution">
    <text evidence="6">The sequence shown here is derived from an EMBL/GenBank/DDBJ whole genome shotgun (WGS) entry which is preliminary data.</text>
</comment>
<dbReference type="PROSITE" id="PS50975">
    <property type="entry name" value="ATP_GRASP"/>
    <property type="match status" value="1"/>
</dbReference>
<accession>A0A0G1NNA6</accession>
<sequence>MSKPNFLLVEHGGARKQFTFEVLKKKGVNIFLVCTVVPPWLKTLLPEGNIFVTDTYNSVKLLSDTVSFFEAKKMKIDAIGTFYEHTVVQTADIAKALNLEGIDPGAARRSSHNKLLMRIVCRNAKIPTPAFEVVRGLELRRFIQTIKKIGLPCVIKPIFGAESYGTVKIEKYSDLMSAVNEIKLNTSSDKKEVFKNFTETFLVEKYLQGPVVSVDGLVQHKRVMVAGMVEFVMGPEPRFTQEANYIPTRFDNSVCVSCIDMAKRVIHTLGFDNCGFHCELRITPEGPVLIEIAARLPGGPLQPGYQKAYGVDLTSALVDIWLGRKVNLKPNLKNYILQKAVFPRKNGKIINVKGLRKIKKIKGIWDFSKISNKGEIVVTYPDIPKPFYYYAAAAQNPDLLDLLSNKIESTVRFEIF</sequence>
<dbReference type="PANTHER" id="PTHR43585:SF2">
    <property type="entry name" value="ATP-GRASP ENZYME FSQD"/>
    <property type="match status" value="1"/>
</dbReference>
<evidence type="ECO:0000256" key="4">
    <source>
        <dbReference type="PROSITE-ProRule" id="PRU00409"/>
    </source>
</evidence>
<dbReference type="GO" id="GO:0046872">
    <property type="term" value="F:metal ion binding"/>
    <property type="evidence" value="ECO:0007669"/>
    <property type="project" value="InterPro"/>
</dbReference>
<gene>
    <name evidence="6" type="ORF">UX31_C0009G0009</name>
</gene>
<dbReference type="SUPFAM" id="SSF56059">
    <property type="entry name" value="Glutathione synthetase ATP-binding domain-like"/>
    <property type="match status" value="1"/>
</dbReference>
<dbReference type="GO" id="GO:0016874">
    <property type="term" value="F:ligase activity"/>
    <property type="evidence" value="ECO:0007669"/>
    <property type="project" value="UniProtKB-KW"/>
</dbReference>
<protein>
    <submittedName>
        <fullName evidence="6">Phosphoribosylamine-glycine ligase-like protein</fullName>
    </submittedName>
</protein>
<dbReference type="AlphaFoldDB" id="A0A0G1NNA6"/>
<dbReference type="Gene3D" id="3.40.50.20">
    <property type="match status" value="1"/>
</dbReference>
<evidence type="ECO:0000256" key="2">
    <source>
        <dbReference type="ARBA" id="ARBA00022741"/>
    </source>
</evidence>
<proteinExistence type="predicted"/>